<organism evidence="2 3">
    <name type="scientific">Prorocentrum cordatum</name>
    <dbReference type="NCBI Taxonomy" id="2364126"/>
    <lineage>
        <taxon>Eukaryota</taxon>
        <taxon>Sar</taxon>
        <taxon>Alveolata</taxon>
        <taxon>Dinophyceae</taxon>
        <taxon>Prorocentrales</taxon>
        <taxon>Prorocentraceae</taxon>
        <taxon>Prorocentrum</taxon>
    </lineage>
</organism>
<feature type="coiled-coil region" evidence="1">
    <location>
        <begin position="44"/>
        <end position="71"/>
    </location>
</feature>
<evidence type="ECO:0000313" key="3">
    <source>
        <dbReference type="Proteomes" id="UP001189429"/>
    </source>
</evidence>
<comment type="caution">
    <text evidence="2">The sequence shown here is derived from an EMBL/GenBank/DDBJ whole genome shotgun (WGS) entry which is preliminary data.</text>
</comment>
<gene>
    <name evidence="2" type="ORF">PCOR1329_LOCUS62512</name>
</gene>
<evidence type="ECO:0008006" key="4">
    <source>
        <dbReference type="Google" id="ProtNLM"/>
    </source>
</evidence>
<keyword evidence="1" id="KW-0175">Coiled coil</keyword>
<dbReference type="Proteomes" id="UP001189429">
    <property type="component" value="Unassembled WGS sequence"/>
</dbReference>
<evidence type="ECO:0000313" key="2">
    <source>
        <dbReference type="EMBL" id="CAK0878910.1"/>
    </source>
</evidence>
<protein>
    <recommendedName>
        <fullName evidence="4">V-type proton ATPase subunit a</fullName>
    </recommendedName>
</protein>
<sequence>MYAREQAKLYLQNITMSAIEGMFKQYLQPLQQDVAAIKLHGISRDELQQALEPVQAEMNKLTERVDFLERSGSRSPSATSGAAPSITSHIEQKIFNLEKQFSELTAGRDRECNADMDTAMDFLKGQFVRTRVPEHIDIFTKGAVNSIVFVKFGSADKCDKFVNVLGKAQ</sequence>
<proteinExistence type="predicted"/>
<feature type="non-terminal residue" evidence="2">
    <location>
        <position position="169"/>
    </location>
</feature>
<evidence type="ECO:0000256" key="1">
    <source>
        <dbReference type="SAM" id="Coils"/>
    </source>
</evidence>
<dbReference type="EMBL" id="CAUYUJ010017900">
    <property type="protein sequence ID" value="CAK0878910.1"/>
    <property type="molecule type" value="Genomic_DNA"/>
</dbReference>
<reference evidence="2" key="1">
    <citation type="submission" date="2023-10" db="EMBL/GenBank/DDBJ databases">
        <authorList>
            <person name="Chen Y."/>
            <person name="Shah S."/>
            <person name="Dougan E. K."/>
            <person name="Thang M."/>
            <person name="Chan C."/>
        </authorList>
    </citation>
    <scope>NUCLEOTIDE SEQUENCE [LARGE SCALE GENOMIC DNA]</scope>
</reference>
<accession>A0ABN9VZ01</accession>
<keyword evidence="3" id="KW-1185">Reference proteome</keyword>
<name>A0ABN9VZ01_9DINO</name>